<feature type="transmembrane region" description="Helical" evidence="1">
    <location>
        <begin position="152"/>
        <end position="170"/>
    </location>
</feature>
<feature type="transmembrane region" description="Helical" evidence="1">
    <location>
        <begin position="116"/>
        <end position="140"/>
    </location>
</feature>
<keyword evidence="1" id="KW-0812">Transmembrane</keyword>
<dbReference type="NCBIfam" id="TIGR04518">
    <property type="entry name" value="ECF_S_folT_fam"/>
    <property type="match status" value="1"/>
</dbReference>
<evidence type="ECO:0000256" key="1">
    <source>
        <dbReference type="SAM" id="Phobius"/>
    </source>
</evidence>
<evidence type="ECO:0000313" key="3">
    <source>
        <dbReference type="Proteomes" id="UP000651482"/>
    </source>
</evidence>
<evidence type="ECO:0000313" key="2">
    <source>
        <dbReference type="EMBL" id="MBC8534523.1"/>
    </source>
</evidence>
<feature type="transmembrane region" description="Helical" evidence="1">
    <location>
        <begin position="55"/>
        <end position="83"/>
    </location>
</feature>
<keyword evidence="1" id="KW-0472">Membrane</keyword>
<dbReference type="InterPro" id="IPR030949">
    <property type="entry name" value="ECF_S_folate_fam"/>
</dbReference>
<dbReference type="InterPro" id="IPR024529">
    <property type="entry name" value="ECF_trnsprt_substrate-spec"/>
</dbReference>
<dbReference type="Proteomes" id="UP000651482">
    <property type="component" value="Unassembled WGS sequence"/>
</dbReference>
<comment type="caution">
    <text evidence="2">The sequence shown here is derived from an EMBL/GenBank/DDBJ whole genome shotgun (WGS) entry which is preliminary data.</text>
</comment>
<protein>
    <submittedName>
        <fullName evidence="2">Folate family ECF transporter S component</fullName>
    </submittedName>
</protein>
<feature type="transmembrane region" description="Helical" evidence="1">
    <location>
        <begin position="20"/>
        <end position="43"/>
    </location>
</feature>
<dbReference type="Pfam" id="PF12822">
    <property type="entry name" value="ECF_trnsprt"/>
    <property type="match status" value="1"/>
</dbReference>
<accession>A0A926DAL0</accession>
<keyword evidence="1" id="KW-1133">Transmembrane helix</keyword>
<dbReference type="AlphaFoldDB" id="A0A926DAL0"/>
<organism evidence="2 3">
    <name type="scientific">Yeguia hominis</name>
    <dbReference type="NCBI Taxonomy" id="2763662"/>
    <lineage>
        <taxon>Bacteria</taxon>
        <taxon>Bacillati</taxon>
        <taxon>Bacillota</taxon>
        <taxon>Clostridia</taxon>
        <taxon>Eubacteriales</taxon>
        <taxon>Yeguiaceae</taxon>
        <taxon>Yeguia</taxon>
    </lineage>
</organism>
<gene>
    <name evidence="2" type="ORF">IAG03_11115</name>
</gene>
<dbReference type="EMBL" id="JACRSN010000018">
    <property type="protein sequence ID" value="MBC8534523.1"/>
    <property type="molecule type" value="Genomic_DNA"/>
</dbReference>
<name>A0A926DAL0_9FIRM</name>
<dbReference type="RefSeq" id="WP_249320105.1">
    <property type="nucleotide sequence ID" value="NZ_JACRSN010000018.1"/>
</dbReference>
<keyword evidence="3" id="KW-1185">Reference proteome</keyword>
<dbReference type="Gene3D" id="1.10.1760.20">
    <property type="match status" value="1"/>
</dbReference>
<proteinExistence type="predicted"/>
<sequence length="185" mass="19855">MNKSGKSLVKEARLFGNLQVLAITSLLVALSVTFGKLLAVNITQSFRISFENLPILFAGIAFGPWVGAVTGMIADLIGCVAVGFAVNPIITLGAACVGLVSGLVSHFWLTEKNQKSILVSVAAAHLVGSILVKSLGIYLWYGTPLSVLWLRIPIYLVTGTAEAYLILLLFQSRALDRYVKGVYRT</sequence>
<dbReference type="GO" id="GO:0022857">
    <property type="term" value="F:transmembrane transporter activity"/>
    <property type="evidence" value="ECO:0007669"/>
    <property type="project" value="InterPro"/>
</dbReference>
<reference evidence="2" key="1">
    <citation type="submission" date="2020-08" db="EMBL/GenBank/DDBJ databases">
        <title>Genome public.</title>
        <authorList>
            <person name="Liu C."/>
            <person name="Sun Q."/>
        </authorList>
    </citation>
    <scope>NUCLEOTIDE SEQUENCE</scope>
    <source>
        <strain evidence="2">NSJ-40</strain>
    </source>
</reference>
<feature type="transmembrane region" description="Helical" evidence="1">
    <location>
        <begin position="89"/>
        <end position="109"/>
    </location>
</feature>